<sequence>MKKNVGKLFVVLMLLFQSIPVAECAQAITTESEQPHGQQVAVSSEALKESTTVSDNGNSTTPSQASVLKPSASSQSSTTVPTAKSSSSSQSLEQTTTSTHEETKQTVSKASAPTPAITKGINTDIEREETPEILINYEEELLEGFDSAASYELRFGNKNKISVSNVVSYKITEEMFGKVWKIVRLGNGQTTQESLAQDLTIGWRQQLPEVSITVEDETEKDKNDGKLIGVDAKMQYRKQGETDWLQGASSGIVENLGPGTYEVRYAANHGGDKFASLPIKKTINPGLEREETPTIRINYEMELLEDFDPEASYELRFDTNNIIFVSNIANYKITENMFSKVWKIVRLGDRQTTQESKAQNLTIKDRQQLPENFIKVEDETEKNKNDGKLTGVGLEMQYRKQGETDWLQGASNDRVENLGPGTYEVRYAANHEGNKFASLSIKKTIKPGLEREEAPAFTIDYENEKFLQLDPAATYELTEIPVFPLREKLNKPLEILPGYSTYQITEEMLGKKWRIVRKARSAEFMDSQAQDIYLNQRFNISAETFTAIKETSPGAGDGKLKNVFKNTQYREKGSPTWLDGETHGTVEHLPEAVYEIRYKGDTGQRMFASEIIEVDLANGLIQKIKPEIKIDYERELLYDYLLNEQYKTASYVIDHWVYAPQPKNLEVPITEEMFDTWTCINIEE</sequence>
<evidence type="ECO:0000313" key="3">
    <source>
        <dbReference type="EMBL" id="MDT2598562.1"/>
    </source>
</evidence>
<accession>A0ABU3EV64</accession>
<feature type="compositionally biased region" description="Polar residues" evidence="1">
    <location>
        <begin position="32"/>
        <end position="42"/>
    </location>
</feature>
<feature type="region of interest" description="Disordered" evidence="1">
    <location>
        <begin position="32"/>
        <end position="125"/>
    </location>
</feature>
<feature type="compositionally biased region" description="Low complexity" evidence="1">
    <location>
        <begin position="76"/>
        <end position="98"/>
    </location>
</feature>
<gene>
    <name evidence="3" type="ORF">P7D85_02175</name>
</gene>
<comment type="caution">
    <text evidence="3">The sequence shown here is derived from an EMBL/GenBank/DDBJ whole genome shotgun (WGS) entry which is preliminary data.</text>
</comment>
<proteinExistence type="predicted"/>
<dbReference type="EMBL" id="JARPYI010000001">
    <property type="protein sequence ID" value="MDT2598562.1"/>
    <property type="molecule type" value="Genomic_DNA"/>
</dbReference>
<feature type="chain" id="PRO_5046353801" evidence="2">
    <location>
        <begin position="23"/>
        <end position="684"/>
    </location>
</feature>
<feature type="compositionally biased region" description="Polar residues" evidence="1">
    <location>
        <begin position="49"/>
        <end position="75"/>
    </location>
</feature>
<evidence type="ECO:0000313" key="4">
    <source>
        <dbReference type="Proteomes" id="UP001252875"/>
    </source>
</evidence>
<keyword evidence="4" id="KW-1185">Reference proteome</keyword>
<reference evidence="3 4" key="1">
    <citation type="submission" date="2023-03" db="EMBL/GenBank/DDBJ databases">
        <authorList>
            <person name="Shen W."/>
            <person name="Cai J."/>
        </authorList>
    </citation>
    <scope>NUCLEOTIDE SEQUENCE [LARGE SCALE GENOMIC DNA]</scope>
    <source>
        <strain evidence="3 4">D6-4</strain>
    </source>
</reference>
<organism evidence="3 4">
    <name type="scientific">Enterococcus hulanensis</name>
    <dbReference type="NCBI Taxonomy" id="2559929"/>
    <lineage>
        <taxon>Bacteria</taxon>
        <taxon>Bacillati</taxon>
        <taxon>Bacillota</taxon>
        <taxon>Bacilli</taxon>
        <taxon>Lactobacillales</taxon>
        <taxon>Enterococcaceae</taxon>
        <taxon>Enterococcus</taxon>
    </lineage>
</organism>
<keyword evidence="2" id="KW-0732">Signal</keyword>
<dbReference type="RefSeq" id="WP_311821164.1">
    <property type="nucleotide sequence ID" value="NZ_JARPYF010000001.1"/>
</dbReference>
<name>A0ABU3EV64_9ENTE</name>
<protein>
    <submittedName>
        <fullName evidence="3">Uncharacterized protein</fullName>
    </submittedName>
</protein>
<feature type="signal peptide" evidence="2">
    <location>
        <begin position="1"/>
        <end position="22"/>
    </location>
</feature>
<dbReference type="Proteomes" id="UP001252875">
    <property type="component" value="Unassembled WGS sequence"/>
</dbReference>
<evidence type="ECO:0000256" key="1">
    <source>
        <dbReference type="SAM" id="MobiDB-lite"/>
    </source>
</evidence>
<evidence type="ECO:0000256" key="2">
    <source>
        <dbReference type="SAM" id="SignalP"/>
    </source>
</evidence>